<gene>
    <name evidence="2" type="ORF">J2S45_001336</name>
</gene>
<organism evidence="2 3">
    <name type="scientific">Trueperella abortisuis</name>
    <dbReference type="NCBI Taxonomy" id="445930"/>
    <lineage>
        <taxon>Bacteria</taxon>
        <taxon>Bacillati</taxon>
        <taxon>Actinomycetota</taxon>
        <taxon>Actinomycetes</taxon>
        <taxon>Actinomycetales</taxon>
        <taxon>Actinomycetaceae</taxon>
        <taxon>Trueperella</taxon>
    </lineage>
</organism>
<dbReference type="RefSeq" id="WP_307634923.1">
    <property type="nucleotide sequence ID" value="NZ_JAUSQL010000001.1"/>
</dbReference>
<evidence type="ECO:0000313" key="3">
    <source>
        <dbReference type="Proteomes" id="UP001230145"/>
    </source>
</evidence>
<dbReference type="Proteomes" id="UP001230145">
    <property type="component" value="Unassembled WGS sequence"/>
</dbReference>
<name>A0ABT9PIX2_9ACTO</name>
<proteinExistence type="predicted"/>
<sequence length="90" mass="10328">MNSQTKTLKQITKEHKILGHAMLFGDWVIATNRIWNDQRAAYDHFATLYKRTDTDHAIHMTDSDEAFTDEGHATAWAIGMATTYDDQVSR</sequence>
<accession>A0ABT9PIX2</accession>
<keyword evidence="3" id="KW-1185">Reference proteome</keyword>
<dbReference type="Pfam" id="PF18756">
    <property type="entry name" value="Nmad4"/>
    <property type="match status" value="1"/>
</dbReference>
<feature type="domain" description="Nucleotide modification associated" evidence="1">
    <location>
        <begin position="3"/>
        <end position="79"/>
    </location>
</feature>
<dbReference type="EMBL" id="JAUSQL010000001">
    <property type="protein sequence ID" value="MDP9832657.1"/>
    <property type="molecule type" value="Genomic_DNA"/>
</dbReference>
<evidence type="ECO:0000313" key="2">
    <source>
        <dbReference type="EMBL" id="MDP9832657.1"/>
    </source>
</evidence>
<dbReference type="InterPro" id="IPR040613">
    <property type="entry name" value="Nmad4"/>
</dbReference>
<protein>
    <recommendedName>
        <fullName evidence="1">Nucleotide modification associated domain-containing protein</fullName>
    </recommendedName>
</protein>
<comment type="caution">
    <text evidence="2">The sequence shown here is derived from an EMBL/GenBank/DDBJ whole genome shotgun (WGS) entry which is preliminary data.</text>
</comment>
<evidence type="ECO:0000259" key="1">
    <source>
        <dbReference type="Pfam" id="PF18756"/>
    </source>
</evidence>
<reference evidence="2 3" key="1">
    <citation type="submission" date="2023-07" db="EMBL/GenBank/DDBJ databases">
        <title>Sequencing the genomes of 1000 actinobacteria strains.</title>
        <authorList>
            <person name="Klenk H.-P."/>
        </authorList>
    </citation>
    <scope>NUCLEOTIDE SEQUENCE [LARGE SCALE GENOMIC DNA]</scope>
    <source>
        <strain evidence="2 3">DSM 19515</strain>
    </source>
</reference>